<feature type="domain" description="Sec23/Sec24 helical" evidence="17">
    <location>
        <begin position="1152"/>
        <end position="1252"/>
    </location>
</feature>
<protein>
    <recommendedName>
        <fullName evidence="21">Protein transport protein Sec24A</fullName>
    </recommendedName>
</protein>
<dbReference type="GO" id="GO:0005789">
    <property type="term" value="C:endoplasmic reticulum membrane"/>
    <property type="evidence" value="ECO:0007669"/>
    <property type="project" value="UniProtKB-SubCell"/>
</dbReference>
<evidence type="ECO:0000259" key="16">
    <source>
        <dbReference type="Pfam" id="PF04811"/>
    </source>
</evidence>
<comment type="subcellular location">
    <subcellularLocation>
        <location evidence="1">Cytoplasmic vesicle</location>
        <location evidence="1">COPII-coated vesicle membrane</location>
        <topology evidence="1">Peripheral membrane protein</topology>
        <orientation evidence="1">Cytoplasmic side</orientation>
    </subcellularLocation>
    <subcellularLocation>
        <location evidence="3">Endoplasmic reticulum membrane</location>
        <topology evidence="3">Peripheral membrane protein</topology>
        <orientation evidence="3">Cytoplasmic side</orientation>
    </subcellularLocation>
    <subcellularLocation>
        <location evidence="2">Golgi apparatus membrane</location>
    </subcellularLocation>
</comment>
<dbReference type="InterPro" id="IPR007123">
    <property type="entry name" value="Gelsolin-like_dom"/>
</dbReference>
<feature type="region of interest" description="Disordered" evidence="13">
    <location>
        <begin position="444"/>
        <end position="639"/>
    </location>
</feature>
<feature type="compositionally biased region" description="Low complexity" evidence="13">
    <location>
        <begin position="613"/>
        <end position="633"/>
    </location>
</feature>
<gene>
    <name evidence="19" type="ORF">OTU49_010755</name>
</gene>
<feature type="compositionally biased region" description="Polar residues" evidence="13">
    <location>
        <begin position="187"/>
        <end position="202"/>
    </location>
</feature>
<dbReference type="InterPro" id="IPR036175">
    <property type="entry name" value="Sec23/24_helical_dom_sf"/>
</dbReference>
<keyword evidence="7" id="KW-0256">Endoplasmic reticulum</keyword>
<keyword evidence="10" id="KW-0333">Golgi apparatus</keyword>
<evidence type="ECO:0000256" key="11">
    <source>
        <dbReference type="ARBA" id="ARBA00023136"/>
    </source>
</evidence>
<dbReference type="PANTHER" id="PTHR13803">
    <property type="entry name" value="SEC24-RELATED PROTEIN"/>
    <property type="match status" value="1"/>
</dbReference>
<dbReference type="EMBL" id="JARKIK010000083">
    <property type="protein sequence ID" value="KAK8725211.1"/>
    <property type="molecule type" value="Genomic_DNA"/>
</dbReference>
<dbReference type="InterPro" id="IPR012990">
    <property type="entry name" value="Beta-sandwich_Sec23_24"/>
</dbReference>
<feature type="domain" description="Sec23/Sec24 trunk" evidence="16">
    <location>
        <begin position="814"/>
        <end position="1050"/>
    </location>
</feature>
<keyword evidence="5" id="KW-0813">Transport</keyword>
<feature type="compositionally biased region" description="Low complexity" evidence="13">
    <location>
        <begin position="252"/>
        <end position="264"/>
    </location>
</feature>
<evidence type="ECO:0000256" key="2">
    <source>
        <dbReference type="ARBA" id="ARBA00004394"/>
    </source>
</evidence>
<dbReference type="SUPFAM" id="SSF82754">
    <property type="entry name" value="C-terminal, gelsolin-like domain of Sec23/24"/>
    <property type="match status" value="1"/>
</dbReference>
<evidence type="ECO:0000259" key="14">
    <source>
        <dbReference type="Pfam" id="PF00626"/>
    </source>
</evidence>
<feature type="compositionally biased region" description="Low complexity" evidence="13">
    <location>
        <begin position="360"/>
        <end position="374"/>
    </location>
</feature>
<evidence type="ECO:0000256" key="5">
    <source>
        <dbReference type="ARBA" id="ARBA00022448"/>
    </source>
</evidence>
<evidence type="ECO:0000313" key="19">
    <source>
        <dbReference type="EMBL" id="KAK8725211.1"/>
    </source>
</evidence>
<keyword evidence="6" id="KW-0963">Cytoplasm</keyword>
<dbReference type="InterPro" id="IPR006900">
    <property type="entry name" value="Sec23/24_helical_dom"/>
</dbReference>
<evidence type="ECO:0000256" key="4">
    <source>
        <dbReference type="ARBA" id="ARBA00008334"/>
    </source>
</evidence>
<organism evidence="19 20">
    <name type="scientific">Cherax quadricarinatus</name>
    <name type="common">Australian red claw crayfish</name>
    <dbReference type="NCBI Taxonomy" id="27406"/>
    <lineage>
        <taxon>Eukaryota</taxon>
        <taxon>Metazoa</taxon>
        <taxon>Ecdysozoa</taxon>
        <taxon>Arthropoda</taxon>
        <taxon>Crustacea</taxon>
        <taxon>Multicrustacea</taxon>
        <taxon>Malacostraca</taxon>
        <taxon>Eumalacostraca</taxon>
        <taxon>Eucarida</taxon>
        <taxon>Decapoda</taxon>
        <taxon>Pleocyemata</taxon>
        <taxon>Astacidea</taxon>
        <taxon>Parastacoidea</taxon>
        <taxon>Parastacidae</taxon>
        <taxon>Cherax</taxon>
    </lineage>
</organism>
<feature type="compositionally biased region" description="Low complexity" evidence="13">
    <location>
        <begin position="334"/>
        <end position="348"/>
    </location>
</feature>
<dbReference type="Pfam" id="PF08033">
    <property type="entry name" value="Sec23_BS"/>
    <property type="match status" value="1"/>
</dbReference>
<dbReference type="Gene3D" id="2.30.30.380">
    <property type="entry name" value="Zn-finger domain of Sec23/24"/>
    <property type="match status" value="1"/>
</dbReference>
<dbReference type="GO" id="GO:0000149">
    <property type="term" value="F:SNARE binding"/>
    <property type="evidence" value="ECO:0007669"/>
    <property type="project" value="TreeGrafter"/>
</dbReference>
<evidence type="ECO:0000313" key="20">
    <source>
        <dbReference type="Proteomes" id="UP001445076"/>
    </source>
</evidence>
<dbReference type="Gene3D" id="3.40.20.10">
    <property type="entry name" value="Severin"/>
    <property type="match status" value="1"/>
</dbReference>
<evidence type="ECO:0000256" key="13">
    <source>
        <dbReference type="SAM" id="MobiDB-lite"/>
    </source>
</evidence>
<evidence type="ECO:0000256" key="10">
    <source>
        <dbReference type="ARBA" id="ARBA00023034"/>
    </source>
</evidence>
<name>A0AAW0WDX9_CHEQU</name>
<dbReference type="Gene3D" id="2.60.40.1670">
    <property type="entry name" value="beta-sandwich domain of Sec23/24"/>
    <property type="match status" value="1"/>
</dbReference>
<dbReference type="Pfam" id="PF04810">
    <property type="entry name" value="zf-Sec23_Sec24"/>
    <property type="match status" value="1"/>
</dbReference>
<feature type="compositionally biased region" description="Low complexity" evidence="13">
    <location>
        <begin position="158"/>
        <end position="171"/>
    </location>
</feature>
<dbReference type="SUPFAM" id="SSF53300">
    <property type="entry name" value="vWA-like"/>
    <property type="match status" value="1"/>
</dbReference>
<dbReference type="SUPFAM" id="SSF81995">
    <property type="entry name" value="beta-sandwich domain of Sec23/24"/>
    <property type="match status" value="1"/>
</dbReference>
<evidence type="ECO:0000256" key="1">
    <source>
        <dbReference type="ARBA" id="ARBA00004299"/>
    </source>
</evidence>
<dbReference type="Gene3D" id="1.20.120.730">
    <property type="entry name" value="Sec23/Sec24 helical domain"/>
    <property type="match status" value="1"/>
</dbReference>
<keyword evidence="11" id="KW-0472">Membrane</keyword>
<evidence type="ECO:0000259" key="17">
    <source>
        <dbReference type="Pfam" id="PF04815"/>
    </source>
</evidence>
<dbReference type="Pfam" id="PF00626">
    <property type="entry name" value="Gelsolin"/>
    <property type="match status" value="1"/>
</dbReference>
<dbReference type="InterPro" id="IPR036465">
    <property type="entry name" value="vWFA_dom_sf"/>
</dbReference>
<dbReference type="InterPro" id="IPR050550">
    <property type="entry name" value="SEC23_SEC24_subfamily"/>
</dbReference>
<dbReference type="GO" id="GO:0030127">
    <property type="term" value="C:COPII vesicle coat"/>
    <property type="evidence" value="ECO:0007669"/>
    <property type="project" value="InterPro"/>
</dbReference>
<evidence type="ECO:0000259" key="15">
    <source>
        <dbReference type="Pfam" id="PF04810"/>
    </source>
</evidence>
<keyword evidence="8" id="KW-0931">ER-Golgi transport</keyword>
<feature type="compositionally biased region" description="Pro residues" evidence="13">
    <location>
        <begin position="519"/>
        <end position="547"/>
    </location>
</feature>
<accession>A0AAW0WDX9</accession>
<evidence type="ECO:0008006" key="21">
    <source>
        <dbReference type="Google" id="ProtNLM"/>
    </source>
</evidence>
<feature type="domain" description="Gelsolin-like" evidence="14">
    <location>
        <begin position="1279"/>
        <end position="1346"/>
    </location>
</feature>
<keyword evidence="12" id="KW-0968">Cytoplasmic vesicle</keyword>
<dbReference type="InterPro" id="IPR006895">
    <property type="entry name" value="Znf_Sec23_Sec24"/>
</dbReference>
<proteinExistence type="inferred from homology"/>
<dbReference type="GO" id="GO:0070971">
    <property type="term" value="C:endoplasmic reticulum exit site"/>
    <property type="evidence" value="ECO:0007669"/>
    <property type="project" value="TreeGrafter"/>
</dbReference>
<dbReference type="GO" id="GO:0000139">
    <property type="term" value="C:Golgi membrane"/>
    <property type="evidence" value="ECO:0007669"/>
    <property type="project" value="UniProtKB-SubCell"/>
</dbReference>
<dbReference type="InterPro" id="IPR029006">
    <property type="entry name" value="ADF-H/Gelsolin-like_dom_sf"/>
</dbReference>
<dbReference type="Proteomes" id="UP001445076">
    <property type="component" value="Unassembled WGS sequence"/>
</dbReference>
<evidence type="ECO:0000256" key="6">
    <source>
        <dbReference type="ARBA" id="ARBA00022490"/>
    </source>
</evidence>
<reference evidence="19 20" key="1">
    <citation type="journal article" date="2024" name="BMC Genomics">
        <title>Genome assembly of redclaw crayfish (Cherax quadricarinatus) provides insights into its immune adaptation and hypoxia tolerance.</title>
        <authorList>
            <person name="Liu Z."/>
            <person name="Zheng J."/>
            <person name="Li H."/>
            <person name="Fang K."/>
            <person name="Wang S."/>
            <person name="He J."/>
            <person name="Zhou D."/>
            <person name="Weng S."/>
            <person name="Chi M."/>
            <person name="Gu Z."/>
            <person name="He J."/>
            <person name="Li F."/>
            <person name="Wang M."/>
        </authorList>
    </citation>
    <scope>NUCLEOTIDE SEQUENCE [LARGE SCALE GENOMIC DNA]</scope>
    <source>
        <strain evidence="19">ZL_2023a</strain>
    </source>
</reference>
<feature type="compositionally biased region" description="Polar residues" evidence="13">
    <location>
        <begin position="235"/>
        <end position="248"/>
    </location>
</feature>
<dbReference type="InterPro" id="IPR036174">
    <property type="entry name" value="Znf_Sec23_Sec24_sf"/>
</dbReference>
<dbReference type="FunFam" id="2.30.30.380:FF:000004">
    <property type="entry name" value="SEC24 homolog B, COPII coat complex component"/>
    <property type="match status" value="1"/>
</dbReference>
<comment type="caution">
    <text evidence="19">The sequence shown here is derived from an EMBL/GenBank/DDBJ whole genome shotgun (WGS) entry which is preliminary data.</text>
</comment>
<dbReference type="GO" id="GO:0006886">
    <property type="term" value="P:intracellular protein transport"/>
    <property type="evidence" value="ECO:0007669"/>
    <property type="project" value="InterPro"/>
</dbReference>
<keyword evidence="9" id="KW-0653">Protein transport</keyword>
<evidence type="ECO:0000259" key="18">
    <source>
        <dbReference type="Pfam" id="PF08033"/>
    </source>
</evidence>
<evidence type="ECO:0000256" key="9">
    <source>
        <dbReference type="ARBA" id="ARBA00022927"/>
    </source>
</evidence>
<feature type="domain" description="Zinc finger Sec23/Sec24-type" evidence="15">
    <location>
        <begin position="741"/>
        <end position="777"/>
    </location>
</feature>
<feature type="compositionally biased region" description="Polar residues" evidence="13">
    <location>
        <begin position="16"/>
        <end position="26"/>
    </location>
</feature>
<comment type="similarity">
    <text evidence="4">Belongs to the SEC23/SEC24 family. SEC24 subfamily.</text>
</comment>
<dbReference type="Gene3D" id="3.40.50.410">
    <property type="entry name" value="von Willebrand factor, type A domain"/>
    <property type="match status" value="1"/>
</dbReference>
<dbReference type="SUPFAM" id="SSF82919">
    <property type="entry name" value="Zn-finger domain of Sec23/24"/>
    <property type="match status" value="1"/>
</dbReference>
<feature type="domain" description="Sec23/Sec24 beta-sandwich" evidence="18">
    <location>
        <begin position="1057"/>
        <end position="1141"/>
    </location>
</feature>
<feature type="compositionally biased region" description="Low complexity" evidence="13">
    <location>
        <begin position="584"/>
        <end position="596"/>
    </location>
</feature>
<dbReference type="PANTHER" id="PTHR13803:SF39">
    <property type="entry name" value="SECRETORY 24AB, ISOFORM A"/>
    <property type="match status" value="1"/>
</dbReference>
<keyword evidence="20" id="KW-1185">Reference proteome</keyword>
<dbReference type="SUPFAM" id="SSF81811">
    <property type="entry name" value="Helical domain of Sec23/24"/>
    <property type="match status" value="1"/>
</dbReference>
<evidence type="ECO:0000256" key="7">
    <source>
        <dbReference type="ARBA" id="ARBA00022824"/>
    </source>
</evidence>
<feature type="compositionally biased region" description="Pro residues" evidence="13">
    <location>
        <begin position="569"/>
        <end position="583"/>
    </location>
</feature>
<feature type="compositionally biased region" description="Low complexity" evidence="13">
    <location>
        <begin position="296"/>
        <end position="315"/>
    </location>
</feature>
<evidence type="ECO:0000256" key="8">
    <source>
        <dbReference type="ARBA" id="ARBA00022892"/>
    </source>
</evidence>
<dbReference type="InterPro" id="IPR006896">
    <property type="entry name" value="Sec23/24_trunk_dom"/>
</dbReference>
<feature type="compositionally biased region" description="Pro residues" evidence="13">
    <location>
        <begin position="118"/>
        <end position="128"/>
    </location>
</feature>
<dbReference type="Pfam" id="PF04815">
    <property type="entry name" value="Sec23_helical"/>
    <property type="match status" value="1"/>
</dbReference>
<dbReference type="InterPro" id="IPR036180">
    <property type="entry name" value="Gelsolin-like_dom_sf"/>
</dbReference>
<evidence type="ECO:0000256" key="12">
    <source>
        <dbReference type="ARBA" id="ARBA00023329"/>
    </source>
</evidence>
<feature type="compositionally biased region" description="Polar residues" evidence="13">
    <location>
        <begin position="265"/>
        <end position="295"/>
    </location>
</feature>
<dbReference type="GO" id="GO:0008270">
    <property type="term" value="F:zinc ion binding"/>
    <property type="evidence" value="ECO:0007669"/>
    <property type="project" value="InterPro"/>
</dbReference>
<feature type="region of interest" description="Disordered" evidence="13">
    <location>
        <begin position="1"/>
        <end position="378"/>
    </location>
</feature>
<evidence type="ECO:0000256" key="3">
    <source>
        <dbReference type="ARBA" id="ARBA00004397"/>
    </source>
</evidence>
<sequence>MERLPPPVMNGGAAGQPQQQRFSSLPSLRPLGGFQSPQPPPSMTLKPSTNVVPPPGPPRLDGSLMNGPPSALPPRVSLGGNFRPLFVNGQPGQLSGPPARPPTGPAQRSVVGHLVPPNVSPAGPPLKPPLGSGPVTTSSSPLINGHQRPSPPTNLPESISNRSSNRSSRQPSPIPTSQLDRMEMQATPVSGLTPSGSLTNLNEGFCPPTSRSQSSSSLVDESAKISPRMSPRMSPITTTTVSGQSLPVNGTPVSMSLSSEPSVSGTPVSNMPLNRTVGSPFQSSGQVANQTQVHLSDSVSSHSNSSPSTVQSSVSGHISMASSNVPSLSRRPISGSSVSGNHLSSASGTVPGKITHTAKPTSGPQSGVPSVSGTQHFIQKGSVGPSLAAQTHLATSTVPSSSVAASVASFAASNSPLVAQHSAVASVALSPSVGARPAVSAPMSNNIRRSVGPLPPSVGPPLASMGPQRSFGPPSTMDYRLTSLGPPQTSMGSPQMLMGPPQTSMGPPMLTSMGAPRPSLGPPPTSMGPPPTSMGPPPTSMGPPPASMGPLPTSMGPPPASMGPLPTSMGPPPTSMGPPPTSMGPPTLMGPPTSMGYRPTGVPPPMSTQGTAQPGSFPQYPGQQQQFQPQFRPSGPPNVTQLSQQLGGLSVTRDGWNKIWGTHPLDLLQQRQVLPPEGVVPPKPVLAQDYLPNCSPDIFRCTLTKIPETKSVLQKARLPFGMLIHPFKDLEHLPVVSCNTIVRCRSCRTYINPFVVFKGERRWECNLCFRVNELPEEFQYDPVSRTYGDPSRRPEVREATIEFIAPQEYMLRPPQPATYLWVLDVSRQAVDTGYLKIVCDVLLAHLDKIPGDRRIMIGFITFSNSVQFYLMGEDQKHVQMLEVGEIEEMFVPNPEDLLVNLEQSHSLVEDFLSTLPEAHAATFQTQSALGPALQAAYKLMSPIGGRITLMTTTLPSVGPGALKAREDPNQRAGKDIQNMGPATDFYKKLSLDCSGQQIAVDLFTLNSQYVDLATLTGVSKFSGGCIHHFPNFHVTRNPASVNPFMSCLTRYITRKIGFEAVMRIRATRGLAITNFHGNFFVRSTDLLSLPNINPDAGFGMQVNIEESLHNIRTACFQAALLYTSSKGERRIRVHTLCLPVSPNMHEVITAVDQQAVIGLLAKMAVDRCLSSSLSDARDALINACVDGLTAFKISLSSPAHGALEVPPTLQLLPLYTLALVKSIAFRGGLSTKLDDRLFAMCELKTLPLKHLITFIYPDLYPIHMLSEKGALNVDDQVIPQPGRLHLSAERLERCGAYLMDTGTTIYIYVRSGISSNWVEGTLGVPSYAVIPQPLYEDALPVLDTMDSQLLCNFVSHLQRNKPYHAPVLVLKEDNPARMMFIQHLVDDRTESSHSYIEFLQFLKTQIK</sequence>
<dbReference type="GO" id="GO:0090110">
    <property type="term" value="P:COPII-coated vesicle cargo loading"/>
    <property type="evidence" value="ECO:0007669"/>
    <property type="project" value="TreeGrafter"/>
</dbReference>
<dbReference type="Pfam" id="PF04811">
    <property type="entry name" value="Sec23_trunk"/>
    <property type="match status" value="1"/>
</dbReference>